<accession>A0A0F9A0C4</accession>
<dbReference type="AlphaFoldDB" id="A0A0F9A0C4"/>
<organism evidence="1">
    <name type="scientific">marine sediment metagenome</name>
    <dbReference type="NCBI Taxonomy" id="412755"/>
    <lineage>
        <taxon>unclassified sequences</taxon>
        <taxon>metagenomes</taxon>
        <taxon>ecological metagenomes</taxon>
    </lineage>
</organism>
<evidence type="ECO:0008006" key="2">
    <source>
        <dbReference type="Google" id="ProtNLM"/>
    </source>
</evidence>
<name>A0A0F9A0C4_9ZZZZ</name>
<evidence type="ECO:0000313" key="1">
    <source>
        <dbReference type="EMBL" id="KKK99677.1"/>
    </source>
</evidence>
<dbReference type="Gene3D" id="6.10.250.2410">
    <property type="match status" value="1"/>
</dbReference>
<dbReference type="EMBL" id="LAZR01045101">
    <property type="protein sequence ID" value="KKK99677.1"/>
    <property type="molecule type" value="Genomic_DNA"/>
</dbReference>
<dbReference type="Pfam" id="PF02616">
    <property type="entry name" value="SMC_ScpA"/>
    <property type="match status" value="1"/>
</dbReference>
<sequence>MPDYRVNLEIYNGPLDLLLYLIRREEVDVHDIPIARITEQYLAYVDMLKVLDPNLAGEFLVMAATLMEIKTRMLLPTAPPEEAGEEGLEIDPRTELVRQLLEYKAFKDAAGDLADAARCLQSIVRHYARRPHRAPALARHAPEAIARAASDALDAAASKVHKKFFTEPTARGIDLLRASLALYLSTVSPLPRTVTLEAGPLATGRLLDLTRRQGDYARTFRQQARAALAGAAPEERAMLVHQFPGTPAAQEALAGLFAEAAKATGLARRRMFWRLGETADLTAARVPDEHRAETHLAARPHAPKPLVTPMKDRAVDFADPAGGLRRVLPRQGDLETRPELVFVSGRAKKRLDNKFEVACVDARTGRKLWTSANIRLKGRGMEPGFTEAFVRGPLVVV</sequence>
<dbReference type="InterPro" id="IPR003768">
    <property type="entry name" value="ScpA"/>
</dbReference>
<dbReference type="PANTHER" id="PTHR33969">
    <property type="entry name" value="SEGREGATION AND CONDENSATION PROTEIN A"/>
    <property type="match status" value="1"/>
</dbReference>
<feature type="non-terminal residue" evidence="1">
    <location>
        <position position="397"/>
    </location>
</feature>
<proteinExistence type="predicted"/>
<gene>
    <name evidence="1" type="ORF">LCGC14_2630340</name>
</gene>
<reference evidence="1" key="1">
    <citation type="journal article" date="2015" name="Nature">
        <title>Complex archaea that bridge the gap between prokaryotes and eukaryotes.</title>
        <authorList>
            <person name="Spang A."/>
            <person name="Saw J.H."/>
            <person name="Jorgensen S.L."/>
            <person name="Zaremba-Niedzwiedzka K."/>
            <person name="Martijn J."/>
            <person name="Lind A.E."/>
            <person name="van Eijk R."/>
            <person name="Schleper C."/>
            <person name="Guy L."/>
            <person name="Ettema T.J."/>
        </authorList>
    </citation>
    <scope>NUCLEOTIDE SEQUENCE</scope>
</reference>
<protein>
    <recommendedName>
        <fullName evidence="2">Segregation and condensation protein A</fullName>
    </recommendedName>
</protein>
<dbReference type="PANTHER" id="PTHR33969:SF2">
    <property type="entry name" value="SEGREGATION AND CONDENSATION PROTEIN A"/>
    <property type="match status" value="1"/>
</dbReference>
<comment type="caution">
    <text evidence="1">The sequence shown here is derived from an EMBL/GenBank/DDBJ whole genome shotgun (WGS) entry which is preliminary data.</text>
</comment>